<name>A0A284R254_ARMOS</name>
<protein>
    <submittedName>
        <fullName evidence="2">Uncharacterized protein</fullName>
    </submittedName>
</protein>
<sequence>MNSCGVLIIRLYGNYEDDAVLMDIVLFSIAFVPAVRSRFLTAMTLRPSSALASSLLSLYKGATLDARGTKSPGRANIPFQIPRTTSSDSGAETST</sequence>
<dbReference type="OrthoDB" id="10444375at2759"/>
<dbReference type="Proteomes" id="UP000219338">
    <property type="component" value="Unassembled WGS sequence"/>
</dbReference>
<evidence type="ECO:0000313" key="3">
    <source>
        <dbReference type="Proteomes" id="UP000219338"/>
    </source>
</evidence>
<feature type="region of interest" description="Disordered" evidence="1">
    <location>
        <begin position="67"/>
        <end position="95"/>
    </location>
</feature>
<evidence type="ECO:0000256" key="1">
    <source>
        <dbReference type="SAM" id="MobiDB-lite"/>
    </source>
</evidence>
<proteinExistence type="predicted"/>
<reference evidence="3" key="1">
    <citation type="journal article" date="2017" name="Nat. Ecol. Evol.">
        <title>Genome expansion and lineage-specific genetic innovations in the forest pathogenic fungi Armillaria.</title>
        <authorList>
            <person name="Sipos G."/>
            <person name="Prasanna A.N."/>
            <person name="Walter M.C."/>
            <person name="O'Connor E."/>
            <person name="Balint B."/>
            <person name="Krizsan K."/>
            <person name="Kiss B."/>
            <person name="Hess J."/>
            <person name="Varga T."/>
            <person name="Slot J."/>
            <person name="Riley R."/>
            <person name="Boka B."/>
            <person name="Rigling D."/>
            <person name="Barry K."/>
            <person name="Lee J."/>
            <person name="Mihaltcheva S."/>
            <person name="LaButti K."/>
            <person name="Lipzen A."/>
            <person name="Waldron R."/>
            <person name="Moloney N.M."/>
            <person name="Sperisen C."/>
            <person name="Kredics L."/>
            <person name="Vagvoelgyi C."/>
            <person name="Patrignani A."/>
            <person name="Fitzpatrick D."/>
            <person name="Nagy I."/>
            <person name="Doyle S."/>
            <person name="Anderson J.B."/>
            <person name="Grigoriev I.V."/>
            <person name="Gueldener U."/>
            <person name="Muensterkoetter M."/>
            <person name="Nagy L.G."/>
        </authorList>
    </citation>
    <scope>NUCLEOTIDE SEQUENCE [LARGE SCALE GENOMIC DNA]</scope>
    <source>
        <strain evidence="3">C18/9</strain>
    </source>
</reference>
<dbReference type="AlphaFoldDB" id="A0A284R254"/>
<organism evidence="2 3">
    <name type="scientific">Armillaria ostoyae</name>
    <name type="common">Armillaria root rot fungus</name>
    <dbReference type="NCBI Taxonomy" id="47428"/>
    <lineage>
        <taxon>Eukaryota</taxon>
        <taxon>Fungi</taxon>
        <taxon>Dikarya</taxon>
        <taxon>Basidiomycota</taxon>
        <taxon>Agaricomycotina</taxon>
        <taxon>Agaricomycetes</taxon>
        <taxon>Agaricomycetidae</taxon>
        <taxon>Agaricales</taxon>
        <taxon>Marasmiineae</taxon>
        <taxon>Physalacriaceae</taxon>
        <taxon>Armillaria</taxon>
    </lineage>
</organism>
<feature type="compositionally biased region" description="Polar residues" evidence="1">
    <location>
        <begin position="82"/>
        <end position="95"/>
    </location>
</feature>
<accession>A0A284R254</accession>
<gene>
    <name evidence="2" type="ORF">ARMOST_06127</name>
</gene>
<keyword evidence="3" id="KW-1185">Reference proteome</keyword>
<evidence type="ECO:0000313" key="2">
    <source>
        <dbReference type="EMBL" id="SJL02790.1"/>
    </source>
</evidence>
<dbReference type="EMBL" id="FUEG01000004">
    <property type="protein sequence ID" value="SJL02790.1"/>
    <property type="molecule type" value="Genomic_DNA"/>
</dbReference>